<keyword evidence="3 15" id="KW-0813">Transport</keyword>
<evidence type="ECO:0000259" key="18">
    <source>
        <dbReference type="Pfam" id="PF04678"/>
    </source>
</evidence>
<name>A0ABD6EIN3_9BILA</name>
<dbReference type="GO" id="GO:0005743">
    <property type="term" value="C:mitochondrial inner membrane"/>
    <property type="evidence" value="ECO:0007669"/>
    <property type="project" value="UniProtKB-SubCell"/>
</dbReference>
<proteinExistence type="inferred from homology"/>
<comment type="caution">
    <text evidence="19">The sequence shown here is derived from an EMBL/GenBank/DDBJ whole genome shotgun (WGS) entry which is preliminary data.</text>
</comment>
<dbReference type="Pfam" id="PF04678">
    <property type="entry name" value="MCU"/>
    <property type="match status" value="1"/>
</dbReference>
<dbReference type="PANTHER" id="PTHR13462:SF10">
    <property type="entry name" value="CALCIUM UNIPORTER PROTEIN, MITOCHONDRIAL"/>
    <property type="match status" value="1"/>
</dbReference>
<keyword evidence="8 15" id="KW-0106">Calcium</keyword>
<evidence type="ECO:0000256" key="15">
    <source>
        <dbReference type="RuleBase" id="RU367035"/>
    </source>
</evidence>
<evidence type="ECO:0000256" key="3">
    <source>
        <dbReference type="ARBA" id="ARBA00022448"/>
    </source>
</evidence>
<evidence type="ECO:0000256" key="4">
    <source>
        <dbReference type="ARBA" id="ARBA00022568"/>
    </source>
</evidence>
<gene>
    <name evidence="19" type="ORF">AB6A40_006538</name>
</gene>
<evidence type="ECO:0000256" key="14">
    <source>
        <dbReference type="ARBA" id="ARBA00036634"/>
    </source>
</evidence>
<protein>
    <recommendedName>
        <fullName evidence="15">Calcium uniporter protein</fullName>
    </recommendedName>
</protein>
<evidence type="ECO:0000256" key="2">
    <source>
        <dbReference type="ARBA" id="ARBA00005653"/>
    </source>
</evidence>
<evidence type="ECO:0000256" key="6">
    <source>
        <dbReference type="ARBA" id="ARBA00022692"/>
    </source>
</evidence>
<dbReference type="GO" id="GO:0005262">
    <property type="term" value="F:calcium channel activity"/>
    <property type="evidence" value="ECO:0007669"/>
    <property type="project" value="UniProtKB-UniRule"/>
</dbReference>
<dbReference type="PANTHER" id="PTHR13462">
    <property type="entry name" value="CALCIUM UNIPORTER PROTEIN, MITOCHONDRIAL"/>
    <property type="match status" value="1"/>
</dbReference>
<dbReference type="AlphaFoldDB" id="A0ABD6EIN3"/>
<dbReference type="Proteomes" id="UP001608902">
    <property type="component" value="Unassembled WGS sequence"/>
</dbReference>
<sequence length="328" mass="38195">MRWNVNLFLLARCLSQSVQAPAAFARRCVSCDSSVSDPFVGKKVSIRYEHGFPIFTMPLPSRKELCQFTLRPVSDTVAKFCDDLISEDKGIDLVVFYLEDGTRIAGCTPIENLLRLKKIRLRINDTIYTVSPPERSGEDLKETSSSLNTLDDIKSTVASLHAVLNLREYKASYERRLREELEQIEQRLHSLEKQKLAIDKECESHSEKILWSTFAAMGIQMGLFARLTWWEYSWDIMEPITYFATYATVIGSLGYYLYTRQSFEYPEVKDRIYTLYFHKRAVARKFDVVRYNKLIQRAKMLRHDLERLHDPLSSPFCPSLNIDLKEKE</sequence>
<keyword evidence="20" id="KW-1185">Reference proteome</keyword>
<keyword evidence="13 15" id="KW-0407">Ion channel</keyword>
<comment type="function">
    <text evidence="15">Mitochondrial inner membrane calcium uniporter that mediates calcium uptake into mitochondria. Mitochondrial calcium homeostasis plays key roles in cellular physiology and regulates cell bioenergetics, cytoplasmic calcium signals and activation of cell death pathways.</text>
</comment>
<comment type="subcellular location">
    <subcellularLocation>
        <location evidence="1 15">Mitochondrion inner membrane</location>
        <topology evidence="1 15">Multi-pass membrane protein</topology>
    </subcellularLocation>
</comment>
<evidence type="ECO:0000256" key="17">
    <source>
        <dbReference type="SAM" id="SignalP"/>
    </source>
</evidence>
<keyword evidence="4 15" id="KW-0109">Calcium transport</keyword>
<keyword evidence="11 15" id="KW-0496">Mitochondrion</keyword>
<dbReference type="GO" id="GO:0036444">
    <property type="term" value="P:calcium import into the mitochondrion"/>
    <property type="evidence" value="ECO:0007669"/>
    <property type="project" value="UniProtKB-ARBA"/>
</dbReference>
<feature type="chain" id="PRO_5044849852" description="Calcium uniporter protein" evidence="17">
    <location>
        <begin position="26"/>
        <end position="328"/>
    </location>
</feature>
<feature type="domain" description="Calcium uniporter protein C-terminal" evidence="18">
    <location>
        <begin position="87"/>
        <end position="294"/>
    </location>
</feature>
<evidence type="ECO:0000256" key="7">
    <source>
        <dbReference type="ARBA" id="ARBA00022792"/>
    </source>
</evidence>
<evidence type="ECO:0000256" key="13">
    <source>
        <dbReference type="ARBA" id="ARBA00023303"/>
    </source>
</evidence>
<evidence type="ECO:0000256" key="1">
    <source>
        <dbReference type="ARBA" id="ARBA00004448"/>
    </source>
</evidence>
<dbReference type="InterPro" id="IPR006769">
    <property type="entry name" value="MCU_C"/>
</dbReference>
<keyword evidence="6" id="KW-0812">Transmembrane</keyword>
<keyword evidence="17" id="KW-0732">Signal</keyword>
<evidence type="ECO:0000256" key="9">
    <source>
        <dbReference type="ARBA" id="ARBA00022989"/>
    </source>
</evidence>
<keyword evidence="10 15" id="KW-0406">Ion transport</keyword>
<feature type="coiled-coil region" evidence="16">
    <location>
        <begin position="174"/>
        <end position="201"/>
    </location>
</feature>
<evidence type="ECO:0000256" key="5">
    <source>
        <dbReference type="ARBA" id="ARBA00022673"/>
    </source>
</evidence>
<feature type="signal peptide" evidence="17">
    <location>
        <begin position="1"/>
        <end position="25"/>
    </location>
</feature>
<comment type="domain">
    <text evidence="15">The selectivity filter, in which calcium ions are arranged in single file, is composed of two acidic rings separated by one helical turn along the central axis of the channel pore.</text>
</comment>
<dbReference type="EMBL" id="JBGFUD010004691">
    <property type="protein sequence ID" value="MFH4979829.1"/>
    <property type="molecule type" value="Genomic_DNA"/>
</dbReference>
<keyword evidence="7 15" id="KW-0999">Mitochondrion inner membrane</keyword>
<keyword evidence="16" id="KW-0175">Coiled coil</keyword>
<organism evidence="19 20">
    <name type="scientific">Gnathostoma spinigerum</name>
    <dbReference type="NCBI Taxonomy" id="75299"/>
    <lineage>
        <taxon>Eukaryota</taxon>
        <taxon>Metazoa</taxon>
        <taxon>Ecdysozoa</taxon>
        <taxon>Nematoda</taxon>
        <taxon>Chromadorea</taxon>
        <taxon>Rhabditida</taxon>
        <taxon>Spirurina</taxon>
        <taxon>Gnathostomatomorpha</taxon>
        <taxon>Gnathostomatoidea</taxon>
        <taxon>Gnathostomatidae</taxon>
        <taxon>Gnathostoma</taxon>
    </lineage>
</organism>
<evidence type="ECO:0000256" key="8">
    <source>
        <dbReference type="ARBA" id="ARBA00022837"/>
    </source>
</evidence>
<evidence type="ECO:0000256" key="10">
    <source>
        <dbReference type="ARBA" id="ARBA00023065"/>
    </source>
</evidence>
<evidence type="ECO:0000256" key="12">
    <source>
        <dbReference type="ARBA" id="ARBA00023136"/>
    </source>
</evidence>
<dbReference type="GO" id="GO:0051560">
    <property type="term" value="P:mitochondrial calcium ion homeostasis"/>
    <property type="evidence" value="ECO:0007669"/>
    <property type="project" value="UniProtKB-UniRule"/>
</dbReference>
<dbReference type="InterPro" id="IPR039055">
    <property type="entry name" value="MCU_fam"/>
</dbReference>
<evidence type="ECO:0000313" key="19">
    <source>
        <dbReference type="EMBL" id="MFH4979829.1"/>
    </source>
</evidence>
<keyword evidence="12" id="KW-0472">Membrane</keyword>
<evidence type="ECO:0000256" key="11">
    <source>
        <dbReference type="ARBA" id="ARBA00023128"/>
    </source>
</evidence>
<comment type="similarity">
    <text evidence="2 15">Belongs to the MCU (TC 1.A.77) family.</text>
</comment>
<keyword evidence="5 15" id="KW-0107">Calcium channel</keyword>
<reference evidence="19 20" key="1">
    <citation type="submission" date="2024-08" db="EMBL/GenBank/DDBJ databases">
        <title>Gnathostoma spinigerum genome.</title>
        <authorList>
            <person name="Gonzalez-Bertolin B."/>
            <person name="Monzon S."/>
            <person name="Zaballos A."/>
            <person name="Jimenez P."/>
            <person name="Dekumyoy P."/>
            <person name="Varona S."/>
            <person name="Cuesta I."/>
            <person name="Sumanam S."/>
            <person name="Adisakwattana P."/>
            <person name="Gasser R.B."/>
            <person name="Hernandez-Gonzalez A."/>
            <person name="Young N.D."/>
            <person name="Perteguer M.J."/>
        </authorList>
    </citation>
    <scope>NUCLEOTIDE SEQUENCE [LARGE SCALE GENOMIC DNA]</scope>
    <source>
        <strain evidence="19">AL3</strain>
        <tissue evidence="19">Liver</tissue>
    </source>
</reference>
<dbReference type="GO" id="GO:0015292">
    <property type="term" value="F:uniporter activity"/>
    <property type="evidence" value="ECO:0007669"/>
    <property type="project" value="UniProtKB-UniRule"/>
</dbReference>
<evidence type="ECO:0000313" key="20">
    <source>
        <dbReference type="Proteomes" id="UP001608902"/>
    </source>
</evidence>
<keyword evidence="9" id="KW-1133">Transmembrane helix</keyword>
<evidence type="ECO:0000256" key="16">
    <source>
        <dbReference type="SAM" id="Coils"/>
    </source>
</evidence>
<comment type="catalytic activity">
    <reaction evidence="14">
        <text>Ca(2+)(in) = Ca(2+)(out)</text>
        <dbReference type="Rhea" id="RHEA:29671"/>
        <dbReference type="ChEBI" id="CHEBI:29108"/>
    </reaction>
</comment>
<accession>A0ABD6EIN3</accession>